<dbReference type="EMBL" id="CAKLCB010000353">
    <property type="protein sequence ID" value="CAH0520370.1"/>
    <property type="molecule type" value="Genomic_DNA"/>
</dbReference>
<comment type="subcellular location">
    <subcellularLocation>
        <location evidence="1">Cytoplasm</location>
        <location evidence="1">Cytoskeleton</location>
        <location evidence="1">Spindle</location>
    </subcellularLocation>
</comment>
<dbReference type="SUPFAM" id="SSF74924">
    <property type="entry name" value="Cap-Gly domain"/>
    <property type="match status" value="1"/>
</dbReference>
<keyword evidence="5" id="KW-0175">Coiled coil</keyword>
<feature type="domain" description="CAP-Gly" evidence="8">
    <location>
        <begin position="646"/>
        <end position="688"/>
    </location>
</feature>
<keyword evidence="4" id="KW-0243">Dynein</keyword>
<sequence>MITASTVDEPVDRLSDSVPEGELHVWVYKARQLSASWPMTNAMYKEHGLHARCALLGAVQESPCNISGDKKNPPEETADDRLSRGVEASECNLEIDVMCGEQIVGSATVALEDLLLSSKDRALDEDALNGSGLKVIRLRPHWLPLAGHKAGLLQISLEFVPVPKEMLRSSFASISLANSSLKVLDQHGVDHQSNAGTPTAQQTDQIPRNVVETRPVIPWLDQRHDACQLDSKDEDGSSSKVIVSRSGGVTMYIPTQVAKTPSKASEQVMDKQLWDLYHFGISDEAGKSRDPKDCSGSTSMASDYPVTFSDSTSHSDDSIDCRQESTCASDVLAYNELIQDMESAMKSMVDMTPLARIGSNEEQEEFDDLPTETATDKVQTSKIHLKMRAIDKPNLSFSKPLDRIHSLRYDAKVCASNSSKASNGSGSFNEHSLKRTTVNCSVRSNTSPVTFCSRSKTPFSVKEEGVVLFDPQNVHVRTPFQRSCSRDEATIKAKRERRAAAAEPRRRSLPINIFNLQHRQEMLIQQQLRKRSVRQQYEGPLGVQPSLLESVDPPLLSRARSDSLHSMTDLFLSKTGDTHGVQVTSPAITTTGSTIPASSRANRGAAKRTTTRRHSGSNVVYINGDGLCIGKFINVGNVPGVVRFIGTTRFAVGTWVGIELYEPKGKNSGTINGEKYFSCAPNHGIFIRASRLGLTLQ</sequence>
<evidence type="ECO:0000256" key="2">
    <source>
        <dbReference type="ARBA" id="ARBA00022490"/>
    </source>
</evidence>
<keyword evidence="3" id="KW-0493">Microtubule</keyword>
<dbReference type="InterPro" id="IPR000938">
    <property type="entry name" value="CAP-Gly_domain"/>
</dbReference>
<evidence type="ECO:0000256" key="5">
    <source>
        <dbReference type="ARBA" id="ARBA00023054"/>
    </source>
</evidence>
<evidence type="ECO:0000256" key="6">
    <source>
        <dbReference type="ARBA" id="ARBA00023212"/>
    </source>
</evidence>
<evidence type="ECO:0000256" key="4">
    <source>
        <dbReference type="ARBA" id="ARBA00023017"/>
    </source>
</evidence>
<evidence type="ECO:0000256" key="1">
    <source>
        <dbReference type="ARBA" id="ARBA00004186"/>
    </source>
</evidence>
<keyword evidence="10" id="KW-1185">Reference proteome</keyword>
<accession>A0ABN8D4M7</accession>
<dbReference type="PANTHER" id="PTHR18916:SF6">
    <property type="entry name" value="DYNACTIN SUBUNIT 1"/>
    <property type="match status" value="1"/>
</dbReference>
<evidence type="ECO:0000256" key="7">
    <source>
        <dbReference type="SAM" id="MobiDB-lite"/>
    </source>
</evidence>
<feature type="compositionally biased region" description="Polar residues" evidence="7">
    <location>
        <begin position="588"/>
        <end position="601"/>
    </location>
</feature>
<dbReference type="SMART" id="SM01052">
    <property type="entry name" value="CAP_GLY"/>
    <property type="match status" value="1"/>
</dbReference>
<organism evidence="9 10">
    <name type="scientific">Peronospora belbahrii</name>
    <dbReference type="NCBI Taxonomy" id="622444"/>
    <lineage>
        <taxon>Eukaryota</taxon>
        <taxon>Sar</taxon>
        <taxon>Stramenopiles</taxon>
        <taxon>Oomycota</taxon>
        <taxon>Peronosporomycetes</taxon>
        <taxon>Peronosporales</taxon>
        <taxon>Peronosporaceae</taxon>
        <taxon>Peronospora</taxon>
    </lineage>
</organism>
<gene>
    <name evidence="9" type="ORF">PBS001_LOCUS6853</name>
</gene>
<dbReference type="Gene3D" id="2.30.30.190">
    <property type="entry name" value="CAP Gly-rich-like domain"/>
    <property type="match status" value="1"/>
</dbReference>
<dbReference type="InterPro" id="IPR036859">
    <property type="entry name" value="CAP-Gly_dom_sf"/>
</dbReference>
<comment type="caution">
    <text evidence="9">The sequence shown here is derived from an EMBL/GenBank/DDBJ whole genome shotgun (WGS) entry which is preliminary data.</text>
</comment>
<keyword evidence="2" id="KW-0963">Cytoplasm</keyword>
<proteinExistence type="predicted"/>
<dbReference type="PROSITE" id="PS00845">
    <property type="entry name" value="CAP_GLY_1"/>
    <property type="match status" value="1"/>
</dbReference>
<dbReference type="PROSITE" id="PS50245">
    <property type="entry name" value="CAP_GLY_2"/>
    <property type="match status" value="1"/>
</dbReference>
<dbReference type="Pfam" id="PF01302">
    <property type="entry name" value="CAP_GLY"/>
    <property type="match status" value="1"/>
</dbReference>
<feature type="region of interest" description="Disordered" evidence="7">
    <location>
        <begin position="588"/>
        <end position="612"/>
    </location>
</feature>
<name>A0ABN8D4M7_9STRA</name>
<dbReference type="PANTHER" id="PTHR18916">
    <property type="entry name" value="DYNACTIN 1-RELATED MICROTUBULE-BINDING"/>
    <property type="match status" value="1"/>
</dbReference>
<dbReference type="Proteomes" id="UP001158986">
    <property type="component" value="Unassembled WGS sequence"/>
</dbReference>
<protein>
    <recommendedName>
        <fullName evidence="8">CAP-Gly domain-containing protein</fullName>
    </recommendedName>
</protein>
<evidence type="ECO:0000313" key="9">
    <source>
        <dbReference type="EMBL" id="CAH0520370.1"/>
    </source>
</evidence>
<reference evidence="9 10" key="1">
    <citation type="submission" date="2021-11" db="EMBL/GenBank/DDBJ databases">
        <authorList>
            <person name="Islam A."/>
            <person name="Islam S."/>
            <person name="Flora M.S."/>
            <person name="Rahman M."/>
            <person name="Ziaur R.M."/>
            <person name="Epstein J.H."/>
            <person name="Hassan M."/>
            <person name="Klassen M."/>
            <person name="Woodard K."/>
            <person name="Webb A."/>
            <person name="Webby R.J."/>
            <person name="El Zowalaty M.E."/>
        </authorList>
    </citation>
    <scope>NUCLEOTIDE SEQUENCE [LARGE SCALE GENOMIC DNA]</scope>
    <source>
        <strain evidence="9">Pbs1</strain>
    </source>
</reference>
<evidence type="ECO:0000313" key="10">
    <source>
        <dbReference type="Proteomes" id="UP001158986"/>
    </source>
</evidence>
<evidence type="ECO:0000256" key="3">
    <source>
        <dbReference type="ARBA" id="ARBA00022701"/>
    </source>
</evidence>
<evidence type="ECO:0000259" key="8">
    <source>
        <dbReference type="PROSITE" id="PS50245"/>
    </source>
</evidence>
<keyword evidence="6" id="KW-0206">Cytoskeleton</keyword>
<feature type="region of interest" description="Disordered" evidence="7">
    <location>
        <begin position="64"/>
        <end position="84"/>
    </location>
</feature>
<feature type="compositionally biased region" description="Basic and acidic residues" evidence="7">
    <location>
        <begin position="68"/>
        <end position="84"/>
    </location>
</feature>